<sequence length="108" mass="12257">MSAVKKVLEKRNNVNCLIPSRKNSALHEILALFDITRILLPPTRITSTSATSIDMVCTNFDTDKIKIEVINTDLSDHTGQFCHIQVKLKTYNPYCDSKAIQHQQPPEF</sequence>
<protein>
    <submittedName>
        <fullName evidence="1">Uncharacterized protein</fullName>
    </submittedName>
</protein>
<gene>
    <name evidence="1" type="ORF">g.48743</name>
</gene>
<evidence type="ECO:0000313" key="1">
    <source>
        <dbReference type="EMBL" id="JAS67773.1"/>
    </source>
</evidence>
<reference evidence="1" key="1">
    <citation type="submission" date="2015-11" db="EMBL/GenBank/DDBJ databases">
        <title>De novo transcriptome assembly of four potential Pierce s Disease insect vectors from Arizona vineyards.</title>
        <authorList>
            <person name="Tassone E.E."/>
        </authorList>
    </citation>
    <scope>NUCLEOTIDE SEQUENCE</scope>
</reference>
<dbReference type="AlphaFoldDB" id="A0A1B6GZB3"/>
<dbReference type="EMBL" id="GECZ01001996">
    <property type="protein sequence ID" value="JAS67773.1"/>
    <property type="molecule type" value="Transcribed_RNA"/>
</dbReference>
<accession>A0A1B6GZB3</accession>
<proteinExistence type="predicted"/>
<name>A0A1B6GZB3_9HEMI</name>
<organism evidence="1">
    <name type="scientific">Cuerna arida</name>
    <dbReference type="NCBI Taxonomy" id="1464854"/>
    <lineage>
        <taxon>Eukaryota</taxon>
        <taxon>Metazoa</taxon>
        <taxon>Ecdysozoa</taxon>
        <taxon>Arthropoda</taxon>
        <taxon>Hexapoda</taxon>
        <taxon>Insecta</taxon>
        <taxon>Pterygota</taxon>
        <taxon>Neoptera</taxon>
        <taxon>Paraneoptera</taxon>
        <taxon>Hemiptera</taxon>
        <taxon>Auchenorrhyncha</taxon>
        <taxon>Membracoidea</taxon>
        <taxon>Cicadellidae</taxon>
        <taxon>Cicadellinae</taxon>
        <taxon>Proconiini</taxon>
        <taxon>Cuerna</taxon>
    </lineage>
</organism>